<protein>
    <submittedName>
        <fullName evidence="2">MIP18 family like protein</fullName>
    </submittedName>
</protein>
<dbReference type="Gene3D" id="3.30.300.130">
    <property type="entry name" value="Fe-S cluster assembly (FSCA)"/>
    <property type="match status" value="1"/>
</dbReference>
<dbReference type="InterPro" id="IPR034904">
    <property type="entry name" value="FSCA_dom_sf"/>
</dbReference>
<dbReference type="PANTHER" id="PTHR12377:SF0">
    <property type="entry name" value="CYTOSOLIC IRON-SULFUR ASSEMBLY COMPONENT 2B"/>
    <property type="match status" value="1"/>
</dbReference>
<proteinExistence type="inferred from homology"/>
<accession>A0ABQ5JW64</accession>
<sequence length="125" mass="14131">MKREPITTEEIYDIVRYIKDPEHPMTLEELNVVIPSYITIDEVHNHVVIYYKLTVPDCPSGAIIGLAIKIALSRSLPIRYSTEVLCLPGSHHSEFVLNKQVNDKERVSAALENPKILTVINQALP</sequence>
<comment type="similarity">
    <text evidence="1">Belongs to the MIP18 family.</text>
</comment>
<dbReference type="SUPFAM" id="SSF117916">
    <property type="entry name" value="Fe-S cluster assembly (FSCA) domain-like"/>
    <property type="match status" value="1"/>
</dbReference>
<dbReference type="Gene3D" id="6.10.250.1280">
    <property type="match status" value="1"/>
</dbReference>
<dbReference type="Proteomes" id="UP001057375">
    <property type="component" value="Unassembled WGS sequence"/>
</dbReference>
<dbReference type="EMBL" id="BQXS01011683">
    <property type="protein sequence ID" value="GKT15572.1"/>
    <property type="molecule type" value="Genomic_DNA"/>
</dbReference>
<evidence type="ECO:0000313" key="2">
    <source>
        <dbReference type="EMBL" id="GKT15572.1"/>
    </source>
</evidence>
<name>A0ABQ5JW64_9EUKA</name>
<evidence type="ECO:0000256" key="1">
    <source>
        <dbReference type="ARBA" id="ARBA00010381"/>
    </source>
</evidence>
<comment type="caution">
    <text evidence="2">The sequence shown here is derived from an EMBL/GenBank/DDBJ whole genome shotgun (WGS) entry which is preliminary data.</text>
</comment>
<evidence type="ECO:0000313" key="3">
    <source>
        <dbReference type="Proteomes" id="UP001057375"/>
    </source>
</evidence>
<dbReference type="InterPro" id="IPR039796">
    <property type="entry name" value="MIP18"/>
</dbReference>
<dbReference type="PANTHER" id="PTHR12377">
    <property type="entry name" value="CYTOSOLIC IRON-SULFUR ASSEMBLY COMPONENT 2B-RELATED"/>
    <property type="match status" value="1"/>
</dbReference>
<keyword evidence="3" id="KW-1185">Reference proteome</keyword>
<gene>
    <name evidence="2" type="ORF">ADUPG1_010741</name>
</gene>
<organism evidence="2 3">
    <name type="scientific">Aduncisulcus paluster</name>
    <dbReference type="NCBI Taxonomy" id="2918883"/>
    <lineage>
        <taxon>Eukaryota</taxon>
        <taxon>Metamonada</taxon>
        <taxon>Carpediemonas-like organisms</taxon>
        <taxon>Aduncisulcus</taxon>
    </lineage>
</organism>
<reference evidence="2" key="1">
    <citation type="submission" date="2022-03" db="EMBL/GenBank/DDBJ databases">
        <title>Draft genome sequence of Aduncisulcus paluster, a free-living microaerophilic Fornicata.</title>
        <authorList>
            <person name="Yuyama I."/>
            <person name="Kume K."/>
            <person name="Tamura T."/>
            <person name="Inagaki Y."/>
            <person name="Hashimoto T."/>
        </authorList>
    </citation>
    <scope>NUCLEOTIDE SEQUENCE</scope>
    <source>
        <strain evidence="2">NY0171</strain>
    </source>
</reference>